<feature type="binding site" evidence="7">
    <location>
        <begin position="436"/>
        <end position="439"/>
    </location>
    <ligand>
        <name>meso-2,6-diaminopimelate</name>
        <dbReference type="ChEBI" id="CHEBI:57791"/>
    </ligand>
</feature>
<dbReference type="Pfam" id="PF08245">
    <property type="entry name" value="Mur_ligase_M"/>
    <property type="match status" value="1"/>
</dbReference>
<comment type="subcellular location">
    <subcellularLocation>
        <location evidence="7 8">Cytoplasm</location>
    </subcellularLocation>
</comment>
<evidence type="ECO:0000256" key="8">
    <source>
        <dbReference type="RuleBase" id="RU004135"/>
    </source>
</evidence>
<dbReference type="EMBL" id="CP015961">
    <property type="protein sequence ID" value="ANI92159.1"/>
    <property type="molecule type" value="Genomic_DNA"/>
</dbReference>
<sequence length="545" mass="56570">MMAGNSRKGRDLRVHDLSELAAVIGCEVQSAAGGEAPANPIVTSATIRAQSAREGTLFVALAGARVHGAQFAGEAVKNGAVAVFTDPEGAKFVAENVGTEFPCITHPAPREVLGALSSAVYDNPSSHVPTVGITGTSGKTTTTYFVEAAFRAAGKVAGLIGTTGSRVAGEPLPSALTTPEAPELQDLLSAMRERGAEAIVAEVSSHALRLGRVDGVRFAVGAFLNLSQDHLDFHPTMDDYFGAKTRLLTTAVDYGSRVLPAKKAVVCIDDEWGVRMAGLRPDAVTVSATPGTDADWTAGGSTPTHGGGQRFSAFREGREYVVELALTGRFNVANALVALAISEQLGLDLDAAAEGLASAHVPGRLEPVHLGQPFRVLVDYAHKPAAVGAVLDSVRASTGGRLAVVLGAGGDRDTAKRPLMGAEAAGKAEYVVVTDDNPRTEDPAAIRAAVVEGAERKLASMPAGSSVVIKEIGDRAAAIRDAIDWALPGDSIVIAGKGHETGQEVAGKVYPFDDRESARESLSERSQFETWQLPDNGVSDQGESK</sequence>
<feature type="short sequence motif" description="Meso-diaminopimelate recognition motif" evidence="7">
    <location>
        <begin position="436"/>
        <end position="439"/>
    </location>
</feature>
<dbReference type="InterPro" id="IPR004101">
    <property type="entry name" value="Mur_ligase_C"/>
</dbReference>
<dbReference type="Pfam" id="PF01225">
    <property type="entry name" value="Mur_ligase"/>
    <property type="match status" value="1"/>
</dbReference>
<comment type="similarity">
    <text evidence="1 7">Belongs to the MurCDEF family. MurE subfamily.</text>
</comment>
<dbReference type="GO" id="GO:0005737">
    <property type="term" value="C:cytoplasm"/>
    <property type="evidence" value="ECO:0007669"/>
    <property type="project" value="UniProtKB-SubCell"/>
</dbReference>
<keyword evidence="14" id="KW-1185">Reference proteome</keyword>
<evidence type="ECO:0000313" key="13">
    <source>
        <dbReference type="EMBL" id="ANI92159.1"/>
    </source>
</evidence>
<dbReference type="NCBIfam" id="NF001124">
    <property type="entry name" value="PRK00139.1-2"/>
    <property type="match status" value="1"/>
</dbReference>
<dbReference type="Gene3D" id="3.40.1190.10">
    <property type="entry name" value="Mur-like, catalytic domain"/>
    <property type="match status" value="1"/>
</dbReference>
<keyword evidence="3 7" id="KW-0133">Cell shape</keyword>
<feature type="domain" description="Mur ligase central" evidence="12">
    <location>
        <begin position="133"/>
        <end position="341"/>
    </location>
</feature>
<feature type="binding site" evidence="7">
    <location>
        <position position="496"/>
    </location>
    <ligand>
        <name>meso-2,6-diaminopimelate</name>
        <dbReference type="ChEBI" id="CHEBI:57791"/>
    </ligand>
</feature>
<name>A0A173LK95_9ACTN</name>
<evidence type="ECO:0000259" key="10">
    <source>
        <dbReference type="Pfam" id="PF01225"/>
    </source>
</evidence>
<dbReference type="Gene3D" id="3.40.1390.10">
    <property type="entry name" value="MurE/MurF, N-terminal domain"/>
    <property type="match status" value="1"/>
</dbReference>
<evidence type="ECO:0000256" key="5">
    <source>
        <dbReference type="ARBA" id="ARBA00023306"/>
    </source>
</evidence>
<keyword evidence="7" id="KW-0460">Magnesium</keyword>
<feature type="binding site" evidence="7">
    <location>
        <position position="500"/>
    </location>
    <ligand>
        <name>meso-2,6-diaminopimelate</name>
        <dbReference type="ChEBI" id="CHEBI:57791"/>
    </ligand>
</feature>
<dbReference type="KEGG" id="dtm:BJL86_1377"/>
<dbReference type="SUPFAM" id="SSF53244">
    <property type="entry name" value="MurD-like peptide ligases, peptide-binding domain"/>
    <property type="match status" value="1"/>
</dbReference>
<proteinExistence type="inferred from homology"/>
<evidence type="ECO:0000256" key="2">
    <source>
        <dbReference type="ARBA" id="ARBA00022618"/>
    </source>
</evidence>
<evidence type="ECO:0000259" key="11">
    <source>
        <dbReference type="Pfam" id="PF02875"/>
    </source>
</evidence>
<dbReference type="GO" id="GO:0005524">
    <property type="term" value="F:ATP binding"/>
    <property type="evidence" value="ECO:0007669"/>
    <property type="project" value="UniProtKB-UniRule"/>
</dbReference>
<evidence type="ECO:0000313" key="14">
    <source>
        <dbReference type="Proteomes" id="UP000186104"/>
    </source>
</evidence>
<protein>
    <recommendedName>
        <fullName evidence="7">UDP-N-acetylmuramoyl-L-alanyl-D-glutamate--2,6-diaminopimelate ligase</fullName>
        <ecNumber evidence="7">6.3.2.13</ecNumber>
    </recommendedName>
    <alternativeName>
        <fullName evidence="7">Meso-A2pm-adding enzyme</fullName>
    </alternativeName>
    <alternativeName>
        <fullName evidence="7">Meso-diaminopimelate-adding enzyme</fullName>
    </alternativeName>
    <alternativeName>
        <fullName evidence="7">UDP-MurNAc-L-Ala-D-Glu:meso-diaminopimelate ligase</fullName>
    </alternativeName>
    <alternativeName>
        <fullName evidence="7">UDP-MurNAc-tripeptide synthetase</fullName>
    </alternativeName>
    <alternativeName>
        <fullName evidence="7">UDP-N-acetylmuramyl-tripeptide synthetase</fullName>
    </alternativeName>
</protein>
<dbReference type="HAMAP" id="MF_00208">
    <property type="entry name" value="MurE"/>
    <property type="match status" value="1"/>
</dbReference>
<keyword evidence="4 7" id="KW-0573">Peptidoglycan synthesis</keyword>
<dbReference type="GO" id="GO:0071555">
    <property type="term" value="P:cell wall organization"/>
    <property type="evidence" value="ECO:0007669"/>
    <property type="project" value="UniProtKB-KW"/>
</dbReference>
<dbReference type="Pfam" id="PF02875">
    <property type="entry name" value="Mur_ligase_C"/>
    <property type="match status" value="1"/>
</dbReference>
<dbReference type="NCBIfam" id="TIGR01085">
    <property type="entry name" value="murE"/>
    <property type="match status" value="1"/>
</dbReference>
<evidence type="ECO:0000259" key="12">
    <source>
        <dbReference type="Pfam" id="PF08245"/>
    </source>
</evidence>
<dbReference type="STRING" id="499555.BJL86_1377"/>
<dbReference type="InterPro" id="IPR036615">
    <property type="entry name" value="Mur_ligase_C_dom_sf"/>
</dbReference>
<comment type="cofactor">
    <cofactor evidence="7">
        <name>Mg(2+)</name>
        <dbReference type="ChEBI" id="CHEBI:18420"/>
    </cofactor>
</comment>
<keyword evidence="7" id="KW-0067">ATP-binding</keyword>
<reference evidence="13 14" key="1">
    <citation type="submission" date="2016-06" db="EMBL/GenBank/DDBJ databases">
        <title>Complete genome sequence of a saline-alkali tolerant type strain Dietzia timorensis ID05-A0528T.</title>
        <authorList>
            <person name="Wu X."/>
        </authorList>
    </citation>
    <scope>NUCLEOTIDE SEQUENCE [LARGE SCALE GENOMIC DNA]</scope>
    <source>
        <strain evidence="13 14">ID05-A0528</strain>
    </source>
</reference>
<evidence type="ECO:0000256" key="7">
    <source>
        <dbReference type="HAMAP-Rule" id="MF_00208"/>
    </source>
</evidence>
<dbReference type="GO" id="GO:0000287">
    <property type="term" value="F:magnesium ion binding"/>
    <property type="evidence" value="ECO:0007669"/>
    <property type="project" value="UniProtKB-UniRule"/>
</dbReference>
<dbReference type="Proteomes" id="UP000186104">
    <property type="component" value="Chromosome"/>
</dbReference>
<accession>A0A173LK95</accession>
<dbReference type="GO" id="GO:0008765">
    <property type="term" value="F:UDP-N-acetylmuramoylalanyl-D-glutamate-2,6-diaminopimelate ligase activity"/>
    <property type="evidence" value="ECO:0007669"/>
    <property type="project" value="UniProtKB-UniRule"/>
</dbReference>
<comment type="caution">
    <text evidence="7">Lacks conserved residue(s) required for the propagation of feature annotation.</text>
</comment>
<keyword evidence="7" id="KW-0963">Cytoplasm</keyword>
<dbReference type="PANTHER" id="PTHR23135">
    <property type="entry name" value="MUR LIGASE FAMILY MEMBER"/>
    <property type="match status" value="1"/>
</dbReference>
<feature type="compositionally biased region" description="Basic and acidic residues" evidence="9">
    <location>
        <begin position="511"/>
        <end position="527"/>
    </location>
</feature>
<comment type="PTM">
    <text evidence="7">Carboxylation is probably crucial for Mg(2+) binding and, consequently, for the gamma-phosphate positioning of ATP.</text>
</comment>
<feature type="modified residue" description="N6-carboxylysine" evidence="7">
    <location>
        <position position="244"/>
    </location>
</feature>
<organism evidence="13 14">
    <name type="scientific">Dietzia timorensis</name>
    <dbReference type="NCBI Taxonomy" id="499555"/>
    <lineage>
        <taxon>Bacteria</taxon>
        <taxon>Bacillati</taxon>
        <taxon>Actinomycetota</taxon>
        <taxon>Actinomycetes</taxon>
        <taxon>Mycobacteriales</taxon>
        <taxon>Dietziaceae</taxon>
        <taxon>Dietzia</taxon>
    </lineage>
</organism>
<dbReference type="SUPFAM" id="SSF53623">
    <property type="entry name" value="MurD-like peptide ligases, catalytic domain"/>
    <property type="match status" value="1"/>
</dbReference>
<comment type="pathway">
    <text evidence="7 8">Cell wall biogenesis; peptidoglycan biosynthesis.</text>
</comment>
<feature type="domain" description="Mur ligase C-terminal" evidence="11">
    <location>
        <begin position="363"/>
        <end position="498"/>
    </location>
</feature>
<keyword evidence="7 13" id="KW-0436">Ligase</keyword>
<feature type="binding site" evidence="7">
    <location>
        <position position="212"/>
    </location>
    <ligand>
        <name>UDP-N-acetyl-alpha-D-muramoyl-L-alanyl-D-glutamate</name>
        <dbReference type="ChEBI" id="CHEBI:83900"/>
    </ligand>
</feature>
<evidence type="ECO:0000256" key="6">
    <source>
        <dbReference type="ARBA" id="ARBA00023316"/>
    </source>
</evidence>
<dbReference type="InterPro" id="IPR036565">
    <property type="entry name" value="Mur-like_cat_sf"/>
</dbReference>
<dbReference type="NCBIfam" id="NF001126">
    <property type="entry name" value="PRK00139.1-4"/>
    <property type="match status" value="1"/>
</dbReference>
<dbReference type="RefSeq" id="WP_082908415.1">
    <property type="nucleotide sequence ID" value="NZ_CP015961.1"/>
</dbReference>
<keyword evidence="5 7" id="KW-0131">Cell cycle</keyword>
<dbReference type="Gene3D" id="3.90.190.20">
    <property type="entry name" value="Mur ligase, C-terminal domain"/>
    <property type="match status" value="1"/>
</dbReference>
<feature type="binding site" evidence="7">
    <location>
        <position position="412"/>
    </location>
    <ligand>
        <name>meso-2,6-diaminopimelate</name>
        <dbReference type="ChEBI" id="CHEBI:57791"/>
    </ligand>
</feature>
<dbReference type="UniPathway" id="UPA00219"/>
<dbReference type="InterPro" id="IPR013221">
    <property type="entry name" value="Mur_ligase_cen"/>
</dbReference>
<evidence type="ECO:0000256" key="3">
    <source>
        <dbReference type="ARBA" id="ARBA00022960"/>
    </source>
</evidence>
<dbReference type="EC" id="6.3.2.13" evidence="7"/>
<dbReference type="SUPFAM" id="SSF63418">
    <property type="entry name" value="MurE/MurF N-terminal domain"/>
    <property type="match status" value="1"/>
</dbReference>
<feature type="binding site" evidence="7">
    <location>
        <begin position="135"/>
        <end position="141"/>
    </location>
    <ligand>
        <name>ATP</name>
        <dbReference type="ChEBI" id="CHEBI:30616"/>
    </ligand>
</feature>
<gene>
    <name evidence="7" type="primary">murE</name>
    <name evidence="13" type="ORF">BJL86_1377</name>
</gene>
<dbReference type="InterPro" id="IPR000713">
    <property type="entry name" value="Mur_ligase_N"/>
</dbReference>
<keyword evidence="7" id="KW-0547">Nucleotide-binding</keyword>
<dbReference type="GO" id="GO:0051301">
    <property type="term" value="P:cell division"/>
    <property type="evidence" value="ECO:0007669"/>
    <property type="project" value="UniProtKB-KW"/>
</dbReference>
<dbReference type="InterPro" id="IPR035911">
    <property type="entry name" value="MurE/MurF_N"/>
</dbReference>
<dbReference type="PANTHER" id="PTHR23135:SF4">
    <property type="entry name" value="UDP-N-ACETYLMURAMOYL-L-ALANYL-D-GLUTAMATE--2,6-DIAMINOPIMELATE LIGASE MURE HOMOLOG, CHLOROPLASTIC"/>
    <property type="match status" value="1"/>
</dbReference>
<evidence type="ECO:0000256" key="4">
    <source>
        <dbReference type="ARBA" id="ARBA00022984"/>
    </source>
</evidence>
<feature type="region of interest" description="Disordered" evidence="9">
    <location>
        <begin position="510"/>
        <end position="545"/>
    </location>
</feature>
<dbReference type="GO" id="GO:0009252">
    <property type="term" value="P:peptidoglycan biosynthetic process"/>
    <property type="evidence" value="ECO:0007669"/>
    <property type="project" value="UniProtKB-UniRule"/>
</dbReference>
<dbReference type="GO" id="GO:0008360">
    <property type="term" value="P:regulation of cell shape"/>
    <property type="evidence" value="ECO:0007669"/>
    <property type="project" value="UniProtKB-KW"/>
</dbReference>
<keyword evidence="6 7" id="KW-0961">Cell wall biogenesis/degradation</keyword>
<comment type="function">
    <text evidence="7">Catalyzes the addition of meso-diaminopimelic acid to the nucleotide precursor UDP-N-acetylmuramoyl-L-alanyl-D-glutamate (UMAG) in the biosynthesis of bacterial cell-wall peptidoglycan.</text>
</comment>
<feature type="binding site" evidence="7">
    <location>
        <position position="204"/>
    </location>
    <ligand>
        <name>UDP-N-acetyl-alpha-D-muramoyl-L-alanyl-D-glutamate</name>
        <dbReference type="ChEBI" id="CHEBI:83900"/>
    </ligand>
</feature>
<evidence type="ECO:0000256" key="9">
    <source>
        <dbReference type="SAM" id="MobiDB-lite"/>
    </source>
</evidence>
<keyword evidence="2 7" id="KW-0132">Cell division</keyword>
<feature type="domain" description="Mur ligase N-terminal catalytic" evidence="10">
    <location>
        <begin position="46"/>
        <end position="120"/>
    </location>
</feature>
<evidence type="ECO:0000256" key="1">
    <source>
        <dbReference type="ARBA" id="ARBA00005898"/>
    </source>
</evidence>
<feature type="binding site" evidence="7">
    <location>
        <begin position="177"/>
        <end position="178"/>
    </location>
    <ligand>
        <name>UDP-N-acetyl-alpha-D-muramoyl-L-alanyl-D-glutamate</name>
        <dbReference type="ChEBI" id="CHEBI:83900"/>
    </ligand>
</feature>
<comment type="catalytic activity">
    <reaction evidence="7">
        <text>UDP-N-acetyl-alpha-D-muramoyl-L-alanyl-D-glutamate + meso-2,6-diaminopimelate + ATP = UDP-N-acetyl-alpha-D-muramoyl-L-alanyl-gamma-D-glutamyl-meso-2,6-diaminopimelate + ADP + phosphate + H(+)</text>
        <dbReference type="Rhea" id="RHEA:23676"/>
        <dbReference type="ChEBI" id="CHEBI:15378"/>
        <dbReference type="ChEBI" id="CHEBI:30616"/>
        <dbReference type="ChEBI" id="CHEBI:43474"/>
        <dbReference type="ChEBI" id="CHEBI:57791"/>
        <dbReference type="ChEBI" id="CHEBI:83900"/>
        <dbReference type="ChEBI" id="CHEBI:83905"/>
        <dbReference type="ChEBI" id="CHEBI:456216"/>
        <dbReference type="EC" id="6.3.2.13"/>
    </reaction>
</comment>
<dbReference type="AlphaFoldDB" id="A0A173LK95"/>
<dbReference type="InterPro" id="IPR005761">
    <property type="entry name" value="UDP-N-AcMur-Glu-dNH2Pim_ligase"/>
</dbReference>